<reference evidence="2" key="1">
    <citation type="journal article" date="2021" name="PeerJ">
        <title>Extensive microbial diversity within the chicken gut microbiome revealed by metagenomics and culture.</title>
        <authorList>
            <person name="Gilroy R."/>
            <person name="Ravi A."/>
            <person name="Getino M."/>
            <person name="Pursley I."/>
            <person name="Horton D.L."/>
            <person name="Alikhan N.F."/>
            <person name="Baker D."/>
            <person name="Gharbi K."/>
            <person name="Hall N."/>
            <person name="Watson M."/>
            <person name="Adriaenssens E.M."/>
            <person name="Foster-Nyarko E."/>
            <person name="Jarju S."/>
            <person name="Secka A."/>
            <person name="Antonio M."/>
            <person name="Oren A."/>
            <person name="Chaudhuri R.R."/>
            <person name="La Ragione R."/>
            <person name="Hildebrand F."/>
            <person name="Pallen M.J."/>
        </authorList>
    </citation>
    <scope>NUCLEOTIDE SEQUENCE</scope>
    <source>
        <strain evidence="2">ChiSxjej1B13-11762</strain>
    </source>
</reference>
<organism evidence="2 3">
    <name type="scientific">Candidatus Dorea gallistercoris</name>
    <dbReference type="NCBI Taxonomy" id="2838542"/>
    <lineage>
        <taxon>Bacteria</taxon>
        <taxon>Bacillati</taxon>
        <taxon>Bacillota</taxon>
        <taxon>Clostridia</taxon>
        <taxon>Lachnospirales</taxon>
        <taxon>Lachnospiraceae</taxon>
        <taxon>Dorea</taxon>
    </lineage>
</organism>
<protein>
    <submittedName>
        <fullName evidence="2">ABC transporter permease</fullName>
    </submittedName>
</protein>
<feature type="transmembrane region" description="Helical" evidence="1">
    <location>
        <begin position="231"/>
        <end position="249"/>
    </location>
</feature>
<dbReference type="AlphaFoldDB" id="A0A9D1R8F2"/>
<gene>
    <name evidence="2" type="ORF">H9873_01395</name>
</gene>
<dbReference type="Proteomes" id="UP000824263">
    <property type="component" value="Unassembled WGS sequence"/>
</dbReference>
<comment type="caution">
    <text evidence="2">The sequence shown here is derived from an EMBL/GenBank/DDBJ whole genome shotgun (WGS) entry which is preliminary data.</text>
</comment>
<keyword evidence="1" id="KW-0812">Transmembrane</keyword>
<accession>A0A9D1R8F2</accession>
<sequence length="254" mass="28037">MLNYIKSEIYRVTHTKEIYLTAGILAALAALLQVLLYFFGGPYRNTSFSYSNLVASPMLFGFMGGMVAVFLYEGGRRNGNLKNTVAGGVPRNKIFVGQCVVSLLTATAVMVLVMAVWIFCAEMLLPKEGPVQLSDLLMEIPMVYLTAAACLISSVLFLEFFANSGTTIIIWLSVWIFAPKLLMYLGFRFDVVYDLALWLPVNFFDLTNGANVNTRECLTAWDTVEGAARCLIFGLVGTAVFGVLGMKLLKKRDL</sequence>
<feature type="transmembrane region" description="Helical" evidence="1">
    <location>
        <begin position="140"/>
        <end position="161"/>
    </location>
</feature>
<name>A0A9D1R8F2_9FIRM</name>
<feature type="transmembrane region" description="Helical" evidence="1">
    <location>
        <begin position="52"/>
        <end position="73"/>
    </location>
</feature>
<feature type="transmembrane region" description="Helical" evidence="1">
    <location>
        <begin position="20"/>
        <end position="40"/>
    </location>
</feature>
<reference evidence="2" key="2">
    <citation type="submission" date="2021-04" db="EMBL/GenBank/DDBJ databases">
        <authorList>
            <person name="Gilroy R."/>
        </authorList>
    </citation>
    <scope>NUCLEOTIDE SEQUENCE</scope>
    <source>
        <strain evidence="2">ChiSxjej1B13-11762</strain>
    </source>
</reference>
<keyword evidence="1" id="KW-0472">Membrane</keyword>
<proteinExistence type="predicted"/>
<evidence type="ECO:0000313" key="2">
    <source>
        <dbReference type="EMBL" id="HIW82967.1"/>
    </source>
</evidence>
<evidence type="ECO:0000256" key="1">
    <source>
        <dbReference type="SAM" id="Phobius"/>
    </source>
</evidence>
<feature type="transmembrane region" description="Helical" evidence="1">
    <location>
        <begin position="94"/>
        <end position="120"/>
    </location>
</feature>
<keyword evidence="1" id="KW-1133">Transmembrane helix</keyword>
<dbReference type="EMBL" id="DXGF01000024">
    <property type="protein sequence ID" value="HIW82967.1"/>
    <property type="molecule type" value="Genomic_DNA"/>
</dbReference>
<evidence type="ECO:0000313" key="3">
    <source>
        <dbReference type="Proteomes" id="UP000824263"/>
    </source>
</evidence>
<feature type="transmembrane region" description="Helical" evidence="1">
    <location>
        <begin position="168"/>
        <end position="187"/>
    </location>
</feature>